<reference evidence="2" key="1">
    <citation type="journal article" date="2019" name="Int. J. Syst. Evol. Microbiol.">
        <title>The Global Catalogue of Microorganisms (GCM) 10K type strain sequencing project: providing services to taxonomists for standard genome sequencing and annotation.</title>
        <authorList>
            <consortium name="The Broad Institute Genomics Platform"/>
            <consortium name="The Broad Institute Genome Sequencing Center for Infectious Disease"/>
            <person name="Wu L."/>
            <person name="Ma J."/>
        </authorList>
    </citation>
    <scope>NUCLEOTIDE SEQUENCE [LARGE SCALE GENOMIC DNA]</scope>
    <source>
        <strain evidence="2">JCM 12696</strain>
    </source>
</reference>
<evidence type="ECO:0008006" key="3">
    <source>
        <dbReference type="Google" id="ProtNLM"/>
    </source>
</evidence>
<organism evidence="1 2">
    <name type="scientific">Streptomyces hebeiensis</name>
    <dbReference type="NCBI Taxonomy" id="229486"/>
    <lineage>
        <taxon>Bacteria</taxon>
        <taxon>Bacillati</taxon>
        <taxon>Actinomycetota</taxon>
        <taxon>Actinomycetes</taxon>
        <taxon>Kitasatosporales</taxon>
        <taxon>Streptomycetaceae</taxon>
        <taxon>Streptomyces</taxon>
    </lineage>
</organism>
<accession>A0ABP4F526</accession>
<name>A0ABP4F526_9ACTN</name>
<evidence type="ECO:0000313" key="1">
    <source>
        <dbReference type="EMBL" id="GAA1152542.1"/>
    </source>
</evidence>
<gene>
    <name evidence="1" type="ORF">GCM10009654_05090</name>
</gene>
<comment type="caution">
    <text evidence="1">The sequence shown here is derived from an EMBL/GenBank/DDBJ whole genome shotgun (WGS) entry which is preliminary data.</text>
</comment>
<protein>
    <recommendedName>
        <fullName evidence="3">Histidine kinase</fullName>
    </recommendedName>
</protein>
<dbReference type="EMBL" id="BAAAKV010000003">
    <property type="protein sequence ID" value="GAA1152542.1"/>
    <property type="molecule type" value="Genomic_DNA"/>
</dbReference>
<sequence>MANRRGANWTLEAQPWSVGRARTQVLDRLRDWGCTGPGPGPGGTGPERLVGEAVTLLVETALSDGGRRLSVHLADQDGQALVVVLSHRADLALSGTDVLPRLAALGATSCGTDMAEDGRRLWAVLDLRAAGQGVRGPAR</sequence>
<evidence type="ECO:0000313" key="2">
    <source>
        <dbReference type="Proteomes" id="UP001501371"/>
    </source>
</evidence>
<dbReference type="Proteomes" id="UP001501371">
    <property type="component" value="Unassembled WGS sequence"/>
</dbReference>
<proteinExistence type="predicted"/>
<dbReference type="RefSeq" id="WP_344269445.1">
    <property type="nucleotide sequence ID" value="NZ_BAAAKV010000003.1"/>
</dbReference>
<keyword evidence="2" id="KW-1185">Reference proteome</keyword>